<gene>
    <name evidence="8" type="ORF">SAMN02745191_0339</name>
</gene>
<dbReference type="PANTHER" id="PTHR46383">
    <property type="entry name" value="ASPARTATE AMINOTRANSFERASE"/>
    <property type="match status" value="1"/>
</dbReference>
<dbReference type="InterPro" id="IPR015422">
    <property type="entry name" value="PyrdxlP-dep_Trfase_small"/>
</dbReference>
<dbReference type="EC" id="2.6.1.-" evidence="6"/>
<evidence type="ECO:0000313" key="8">
    <source>
        <dbReference type="EMBL" id="SJZ37891.1"/>
    </source>
</evidence>
<keyword evidence="4 6" id="KW-0808">Transferase</keyword>
<comment type="similarity">
    <text evidence="2 6">Belongs to the class-I pyridoxal-phosphate-dependent aminotransferase family.</text>
</comment>
<dbReference type="Proteomes" id="UP000243297">
    <property type="component" value="Unassembled WGS sequence"/>
</dbReference>
<dbReference type="PANTHER" id="PTHR46383:SF3">
    <property type="entry name" value="ASPARTATE AMINOTRANSFERASE-RELATED"/>
    <property type="match status" value="1"/>
</dbReference>
<dbReference type="InterPro" id="IPR004839">
    <property type="entry name" value="Aminotransferase_I/II_large"/>
</dbReference>
<dbReference type="InterPro" id="IPR015424">
    <property type="entry name" value="PyrdxlP-dep_Trfase"/>
</dbReference>
<sequence>MSGAKYLNKLIQEIPPSGIRKYFDMASQMEGVVSLGVGEPDFQTPWHIREEAIYAIKSGKTFYTSNVGLPELRKEICKYYQRRFGVSYDWQNQCMITVGGSEAIDIVMRTLLDPGDEVILLQPGYVAYEPLVRLAGGTPVIIELKEENHFKLTKEALENAISDKTKILFLNFPGNPTGGVMNKEDYEELIPLIKAHDLVVLTDEIYAELSYGDKFCTISSFEEIKEQVIIINGFSKAYSMTGWRIGYLLADADIIKSMNKVHQYCIMCPSTISQYAAVEAAAKGDNDCDVHRESFEGRRNFIVNGLNRIGLKCHLPEGAFYVFPNITSTGLTSDEFCEKLLQQEKVAVVPGSAFGKCGEGYVRISYAYSIDEIKEALERMERFLNSLK</sequence>
<proteinExistence type="inferred from homology"/>
<dbReference type="CDD" id="cd00609">
    <property type="entry name" value="AAT_like"/>
    <property type="match status" value="1"/>
</dbReference>
<dbReference type="Gene3D" id="3.40.640.10">
    <property type="entry name" value="Type I PLP-dependent aspartate aminotransferase-like (Major domain)"/>
    <property type="match status" value="1"/>
</dbReference>
<dbReference type="GO" id="GO:0006520">
    <property type="term" value="P:amino acid metabolic process"/>
    <property type="evidence" value="ECO:0007669"/>
    <property type="project" value="InterPro"/>
</dbReference>
<evidence type="ECO:0000313" key="9">
    <source>
        <dbReference type="Proteomes" id="UP000243297"/>
    </source>
</evidence>
<dbReference type="FunFam" id="3.40.640.10:FF:000033">
    <property type="entry name" value="Aspartate aminotransferase"/>
    <property type="match status" value="1"/>
</dbReference>
<dbReference type="OrthoDB" id="9802328at2"/>
<evidence type="ECO:0000259" key="7">
    <source>
        <dbReference type="Pfam" id="PF00155"/>
    </source>
</evidence>
<dbReference type="GO" id="GO:0008483">
    <property type="term" value="F:transaminase activity"/>
    <property type="evidence" value="ECO:0007669"/>
    <property type="project" value="UniProtKB-KW"/>
</dbReference>
<dbReference type="STRING" id="118967.SAMN02745191_0339"/>
<dbReference type="GO" id="GO:0030170">
    <property type="term" value="F:pyridoxal phosphate binding"/>
    <property type="evidence" value="ECO:0007669"/>
    <property type="project" value="InterPro"/>
</dbReference>
<evidence type="ECO:0000256" key="2">
    <source>
        <dbReference type="ARBA" id="ARBA00007441"/>
    </source>
</evidence>
<accession>A0A1T4K654</accession>
<dbReference type="InterPro" id="IPR015421">
    <property type="entry name" value="PyrdxlP-dep_Trfase_major"/>
</dbReference>
<organism evidence="8 9">
    <name type="scientific">Anaerorhabdus furcosa</name>
    <dbReference type="NCBI Taxonomy" id="118967"/>
    <lineage>
        <taxon>Bacteria</taxon>
        <taxon>Bacillati</taxon>
        <taxon>Bacillota</taxon>
        <taxon>Erysipelotrichia</taxon>
        <taxon>Erysipelotrichales</taxon>
        <taxon>Erysipelotrichaceae</taxon>
        <taxon>Anaerorhabdus</taxon>
    </lineage>
</organism>
<dbReference type="InterPro" id="IPR050596">
    <property type="entry name" value="AspAT/PAT-like"/>
</dbReference>
<protein>
    <recommendedName>
        <fullName evidence="6">Aminotransferase</fullName>
        <ecNumber evidence="6">2.6.1.-</ecNumber>
    </recommendedName>
</protein>
<feature type="domain" description="Aminotransferase class I/classII large" evidence="7">
    <location>
        <begin position="31"/>
        <end position="379"/>
    </location>
</feature>
<dbReference type="RefSeq" id="WP_078710785.1">
    <property type="nucleotide sequence ID" value="NZ_FUWY01000001.1"/>
</dbReference>
<keyword evidence="9" id="KW-1185">Reference proteome</keyword>
<reference evidence="9" key="1">
    <citation type="submission" date="2017-02" db="EMBL/GenBank/DDBJ databases">
        <authorList>
            <person name="Varghese N."/>
            <person name="Submissions S."/>
        </authorList>
    </citation>
    <scope>NUCLEOTIDE SEQUENCE [LARGE SCALE GENOMIC DNA]</scope>
    <source>
        <strain evidence="9">ATCC 25662</strain>
    </source>
</reference>
<evidence type="ECO:0000256" key="3">
    <source>
        <dbReference type="ARBA" id="ARBA00022576"/>
    </source>
</evidence>
<dbReference type="Gene3D" id="3.90.1150.10">
    <property type="entry name" value="Aspartate Aminotransferase, domain 1"/>
    <property type="match status" value="1"/>
</dbReference>
<comment type="cofactor">
    <cofactor evidence="1 6">
        <name>pyridoxal 5'-phosphate</name>
        <dbReference type="ChEBI" id="CHEBI:597326"/>
    </cofactor>
</comment>
<dbReference type="AlphaFoldDB" id="A0A1T4K654"/>
<evidence type="ECO:0000256" key="6">
    <source>
        <dbReference type="RuleBase" id="RU000481"/>
    </source>
</evidence>
<keyword evidence="5" id="KW-0663">Pyridoxal phosphate</keyword>
<dbReference type="Pfam" id="PF00155">
    <property type="entry name" value="Aminotran_1_2"/>
    <property type="match status" value="1"/>
</dbReference>
<name>A0A1T4K654_9FIRM</name>
<evidence type="ECO:0000256" key="5">
    <source>
        <dbReference type="ARBA" id="ARBA00022898"/>
    </source>
</evidence>
<dbReference type="PROSITE" id="PS00105">
    <property type="entry name" value="AA_TRANSFER_CLASS_1"/>
    <property type="match status" value="1"/>
</dbReference>
<dbReference type="EMBL" id="FUWY01000001">
    <property type="protein sequence ID" value="SJZ37891.1"/>
    <property type="molecule type" value="Genomic_DNA"/>
</dbReference>
<keyword evidence="3 6" id="KW-0032">Aminotransferase</keyword>
<evidence type="ECO:0000256" key="4">
    <source>
        <dbReference type="ARBA" id="ARBA00022679"/>
    </source>
</evidence>
<dbReference type="SUPFAM" id="SSF53383">
    <property type="entry name" value="PLP-dependent transferases"/>
    <property type="match status" value="1"/>
</dbReference>
<dbReference type="InterPro" id="IPR004838">
    <property type="entry name" value="NHTrfase_class1_PyrdxlP-BS"/>
</dbReference>
<evidence type="ECO:0000256" key="1">
    <source>
        <dbReference type="ARBA" id="ARBA00001933"/>
    </source>
</evidence>